<dbReference type="HAMAP" id="MF_04110">
    <property type="entry name" value="ENDOLYSIN_T4"/>
    <property type="match status" value="1"/>
</dbReference>
<dbReference type="PANTHER" id="PTHR38107:SF3">
    <property type="entry name" value="LYSOZYME RRRD-RELATED"/>
    <property type="match status" value="1"/>
</dbReference>
<dbReference type="InterPro" id="IPR023346">
    <property type="entry name" value="Lysozyme-like_dom_sf"/>
</dbReference>
<dbReference type="Proteomes" id="UP001301216">
    <property type="component" value="Unassembled WGS sequence"/>
</dbReference>
<dbReference type="InterPro" id="IPR034690">
    <property type="entry name" value="Endolysin_T4_type"/>
</dbReference>
<dbReference type="EMBL" id="JAPHAV010000001">
    <property type="protein sequence ID" value="MCX2696408.1"/>
    <property type="molecule type" value="Genomic_DNA"/>
</dbReference>
<dbReference type="HAMAP" id="MF_04136">
    <property type="entry name" value="SAR_ENDOLYSIN"/>
    <property type="match status" value="1"/>
</dbReference>
<keyword evidence="2 6" id="KW-0929">Antimicrobial</keyword>
<name>A0ABT3QLC0_9HYPH</name>
<proteinExistence type="inferred from homology"/>
<accession>A0ABT3QLC0</accession>
<comment type="similarity">
    <text evidence="6">Belongs to the glycosyl hydrolase 24 family.</text>
</comment>
<dbReference type="Pfam" id="PF00959">
    <property type="entry name" value="Phage_lysozyme"/>
    <property type="match status" value="1"/>
</dbReference>
<dbReference type="InterPro" id="IPR051018">
    <property type="entry name" value="Bacteriophage_GH24"/>
</dbReference>
<comment type="catalytic activity">
    <reaction evidence="1 6">
        <text>Hydrolysis of (1-&gt;4)-beta-linkages between N-acetylmuramic acid and N-acetyl-D-glucosamine residues in a peptidoglycan and between N-acetyl-D-glucosamine residues in chitodextrins.</text>
        <dbReference type="EC" id="3.2.1.17"/>
    </reaction>
</comment>
<dbReference type="InterPro" id="IPR043688">
    <property type="entry name" value="SAR_endolysin-like"/>
</dbReference>
<keyword evidence="5 6" id="KW-0326">Glycosidase</keyword>
<reference evidence="7 8" key="1">
    <citation type="submission" date="2022-11" db="EMBL/GenBank/DDBJ databases">
        <title>Brucella sp. YY2X, whole genome shotgun sequencing project.</title>
        <authorList>
            <person name="Yang Y."/>
        </authorList>
    </citation>
    <scope>NUCLEOTIDE SEQUENCE [LARGE SCALE GENOMIC DNA]</scope>
    <source>
        <strain evidence="7 8">YY2X</strain>
    </source>
</reference>
<dbReference type="PANTHER" id="PTHR38107">
    <property type="match status" value="1"/>
</dbReference>
<dbReference type="CDD" id="cd16900">
    <property type="entry name" value="endolysin_R21-like"/>
    <property type="match status" value="1"/>
</dbReference>
<keyword evidence="4 6" id="KW-0378">Hydrolase</keyword>
<evidence type="ECO:0000256" key="2">
    <source>
        <dbReference type="ARBA" id="ARBA00022529"/>
    </source>
</evidence>
<organism evidence="7 8">
    <name type="scientific">Ochrobactrum chromiisoli</name>
    <dbReference type="NCBI Taxonomy" id="2993941"/>
    <lineage>
        <taxon>Bacteria</taxon>
        <taxon>Pseudomonadati</taxon>
        <taxon>Pseudomonadota</taxon>
        <taxon>Alphaproteobacteria</taxon>
        <taxon>Hyphomicrobiales</taxon>
        <taxon>Brucellaceae</taxon>
        <taxon>Brucella/Ochrobactrum group</taxon>
        <taxon>Ochrobactrum</taxon>
    </lineage>
</organism>
<dbReference type="RefSeq" id="WP_265983720.1">
    <property type="nucleotide sequence ID" value="NZ_JAPHAV010000001.1"/>
</dbReference>
<comment type="caution">
    <text evidence="7">The sequence shown here is derived from an EMBL/GenBank/DDBJ whole genome shotgun (WGS) entry which is preliminary data.</text>
</comment>
<evidence type="ECO:0000256" key="6">
    <source>
        <dbReference type="RuleBase" id="RU003788"/>
    </source>
</evidence>
<keyword evidence="8" id="KW-1185">Reference proteome</keyword>
<dbReference type="InterPro" id="IPR023347">
    <property type="entry name" value="Lysozyme_dom_sf"/>
</dbReference>
<dbReference type="SUPFAM" id="SSF53955">
    <property type="entry name" value="Lysozyme-like"/>
    <property type="match status" value="1"/>
</dbReference>
<gene>
    <name evidence="7" type="ORF">OPR82_06400</name>
</gene>
<dbReference type="Gene3D" id="1.10.530.40">
    <property type="match status" value="1"/>
</dbReference>
<evidence type="ECO:0000256" key="1">
    <source>
        <dbReference type="ARBA" id="ARBA00000632"/>
    </source>
</evidence>
<protein>
    <recommendedName>
        <fullName evidence="6">Lysozyme</fullName>
        <ecNumber evidence="6">3.2.1.17</ecNumber>
    </recommendedName>
</protein>
<sequence length="158" mass="17103">MVSRLKKAGIGVSVAGAAAIALVGGYEGLRLKSYPDIVGVWTACYGETRNIKPGMRFSKAQCDQMLADRLVEFEQGMRKCLVKPDTVPIQPYISFVSLSYNIGTGAFCRSTVVRKANAGDLRGACDAILLFNKAGGRVVKGLVNRRTDERKLCLEGLK</sequence>
<dbReference type="InterPro" id="IPR002196">
    <property type="entry name" value="Glyco_hydro_24"/>
</dbReference>
<evidence type="ECO:0000313" key="8">
    <source>
        <dbReference type="Proteomes" id="UP001301216"/>
    </source>
</evidence>
<evidence type="ECO:0000256" key="4">
    <source>
        <dbReference type="ARBA" id="ARBA00022801"/>
    </source>
</evidence>
<evidence type="ECO:0000313" key="7">
    <source>
        <dbReference type="EMBL" id="MCX2696408.1"/>
    </source>
</evidence>
<evidence type="ECO:0000256" key="5">
    <source>
        <dbReference type="ARBA" id="ARBA00023295"/>
    </source>
</evidence>
<keyword evidence="3 6" id="KW-0081">Bacteriolytic enzyme</keyword>
<evidence type="ECO:0000256" key="3">
    <source>
        <dbReference type="ARBA" id="ARBA00022638"/>
    </source>
</evidence>
<dbReference type="EC" id="3.2.1.17" evidence="6"/>